<dbReference type="SUPFAM" id="SSF51735">
    <property type="entry name" value="NAD(P)-binding Rossmann-fold domains"/>
    <property type="match status" value="1"/>
</dbReference>
<dbReference type="GeneID" id="25975070"/>
<organism evidence="5">
    <name type="scientific">Grosmannia clavigera (strain kw1407 / UAMH 11150)</name>
    <name type="common">Blue stain fungus</name>
    <name type="synonym">Graphiocladiella clavigera</name>
    <dbReference type="NCBI Taxonomy" id="655863"/>
    <lineage>
        <taxon>Eukaryota</taxon>
        <taxon>Fungi</taxon>
        <taxon>Dikarya</taxon>
        <taxon>Ascomycota</taxon>
        <taxon>Pezizomycotina</taxon>
        <taxon>Sordariomycetes</taxon>
        <taxon>Sordariomycetidae</taxon>
        <taxon>Ophiostomatales</taxon>
        <taxon>Ophiostomataceae</taxon>
        <taxon>Leptographium</taxon>
    </lineage>
</organism>
<protein>
    <submittedName>
        <fullName evidence="4">NmrA-like protein</fullName>
    </submittedName>
</protein>
<dbReference type="InterPro" id="IPR008030">
    <property type="entry name" value="NmrA-like"/>
</dbReference>
<dbReference type="InterPro" id="IPR051609">
    <property type="entry name" value="NmrA/Isoflavone_reductase-like"/>
</dbReference>
<evidence type="ECO:0000256" key="1">
    <source>
        <dbReference type="ARBA" id="ARBA00022857"/>
    </source>
</evidence>
<evidence type="ECO:0000256" key="2">
    <source>
        <dbReference type="ARBA" id="ARBA00023002"/>
    </source>
</evidence>
<dbReference type="RefSeq" id="XP_014171549.1">
    <property type="nucleotide sequence ID" value="XM_014316074.1"/>
</dbReference>
<dbReference type="GO" id="GO:0016491">
    <property type="term" value="F:oxidoreductase activity"/>
    <property type="evidence" value="ECO:0007669"/>
    <property type="project" value="UniProtKB-KW"/>
</dbReference>
<dbReference type="Gene3D" id="3.40.50.720">
    <property type="entry name" value="NAD(P)-binding Rossmann-like Domain"/>
    <property type="match status" value="1"/>
</dbReference>
<evidence type="ECO:0000313" key="4">
    <source>
        <dbReference type="EMBL" id="EFX02067.1"/>
    </source>
</evidence>
<evidence type="ECO:0000259" key="3">
    <source>
        <dbReference type="Pfam" id="PF05368"/>
    </source>
</evidence>
<dbReference type="HOGENOM" id="CLU_044876_3_3_1"/>
<dbReference type="Gene3D" id="3.90.25.10">
    <property type="entry name" value="UDP-galactose 4-epimerase, domain 1"/>
    <property type="match status" value="1"/>
</dbReference>
<dbReference type="OrthoDB" id="9984533at2759"/>
<dbReference type="Proteomes" id="UP000007796">
    <property type="component" value="Unassembled WGS sequence"/>
</dbReference>
<dbReference type="AlphaFoldDB" id="F0XJL5"/>
<accession>F0XJL5</accession>
<keyword evidence="1" id="KW-0521">NADP</keyword>
<dbReference type="PANTHER" id="PTHR47706">
    <property type="entry name" value="NMRA-LIKE FAMILY PROTEIN"/>
    <property type="match status" value="1"/>
</dbReference>
<reference evidence="4 5" key="1">
    <citation type="journal article" date="2011" name="Proc. Natl. Acad. Sci. U.S.A.">
        <title>Genome and transcriptome analyses of the mountain pine beetle-fungal symbiont Grosmannia clavigera, a lodgepole pine pathogen.</title>
        <authorList>
            <person name="DiGuistini S."/>
            <person name="Wang Y."/>
            <person name="Liao N.Y."/>
            <person name="Taylor G."/>
            <person name="Tanguay P."/>
            <person name="Feau N."/>
            <person name="Henrissat B."/>
            <person name="Chan S.K."/>
            <person name="Hesse-Orce U."/>
            <person name="Alamouti S.M."/>
            <person name="Tsui C.K.M."/>
            <person name="Docking R.T."/>
            <person name="Levasseur A."/>
            <person name="Haridas S."/>
            <person name="Robertson G."/>
            <person name="Birol I."/>
            <person name="Holt R.A."/>
            <person name="Marra M.A."/>
            <person name="Hamelin R.C."/>
            <person name="Hirst M."/>
            <person name="Jones S.J.M."/>
            <person name="Bohlmann J."/>
            <person name="Breuil C."/>
        </authorList>
    </citation>
    <scope>NUCLEOTIDE SEQUENCE [LARGE SCALE GENOMIC DNA]</scope>
    <source>
        <strain evidence="5">kw1407 / UAMH 11150</strain>
    </source>
</reference>
<sequence>MSPSCVLISDNLCLLRFFVRTDVFGNSRIAFVVLAKHAILAAFEAVPQYEMLWMWYLAFPTVPPVFPTNAPQPRLGKKLFPSSTMGIKNVAVAGGTGNIGTPIVEEFVKAGFTVTLLSRDSKQPLPEGVKAIKAVDYSSVDSLKAALNGQDAVVSTLGSLALGNQSPLIDAAIAVGVKRFIPSEFGINTRKARDTPIGKIIAAKVSTVDYLIKKADASKGVFTWTGIATGLFFDWGLDHGFGGFDAKTKAASIYDSGNEKSQSSNVHFVGRAVAAVLKQAGEHFGTAGDKTANQYIEVASFSPSQNDVLKIVEAETGAKWTITHTKTADLQKLGEEKLTKGDFSAFGELLLVWQFKDGAGHAPDPKTSGNALLGLDGDDLKETLKSWIARSQ</sequence>
<dbReference type="EMBL" id="GL629782">
    <property type="protein sequence ID" value="EFX02067.1"/>
    <property type="molecule type" value="Genomic_DNA"/>
</dbReference>
<dbReference type="STRING" id="655863.F0XJL5"/>
<dbReference type="InterPro" id="IPR045312">
    <property type="entry name" value="PCBER-like"/>
</dbReference>
<gene>
    <name evidence="4" type="ORF">CMQ_2116</name>
</gene>
<dbReference type="PANTHER" id="PTHR47706:SF10">
    <property type="entry name" value="NMRA-LIKE DOMAIN-CONTAINING PROTEIN"/>
    <property type="match status" value="1"/>
</dbReference>
<dbReference type="eggNOG" id="ENOG502S12R">
    <property type="taxonomic scope" value="Eukaryota"/>
</dbReference>
<keyword evidence="2" id="KW-0560">Oxidoreductase</keyword>
<evidence type="ECO:0000313" key="5">
    <source>
        <dbReference type="Proteomes" id="UP000007796"/>
    </source>
</evidence>
<dbReference type="InParanoid" id="F0XJL5"/>
<dbReference type="InterPro" id="IPR036291">
    <property type="entry name" value="NAD(P)-bd_dom_sf"/>
</dbReference>
<feature type="domain" description="NmrA-like" evidence="3">
    <location>
        <begin position="88"/>
        <end position="332"/>
    </location>
</feature>
<keyword evidence="5" id="KW-1185">Reference proteome</keyword>
<proteinExistence type="predicted"/>
<dbReference type="Pfam" id="PF05368">
    <property type="entry name" value="NmrA"/>
    <property type="match status" value="1"/>
</dbReference>
<name>F0XJL5_GROCL</name>
<dbReference type="CDD" id="cd05259">
    <property type="entry name" value="PCBER_SDR_a"/>
    <property type="match status" value="1"/>
</dbReference>